<comment type="similarity">
    <text evidence="3">Belongs to the TTC4 family.</text>
</comment>
<organism evidence="5 6">
    <name type="scientific">Kingdonia uniflora</name>
    <dbReference type="NCBI Taxonomy" id="39325"/>
    <lineage>
        <taxon>Eukaryota</taxon>
        <taxon>Viridiplantae</taxon>
        <taxon>Streptophyta</taxon>
        <taxon>Embryophyta</taxon>
        <taxon>Tracheophyta</taxon>
        <taxon>Spermatophyta</taxon>
        <taxon>Magnoliopsida</taxon>
        <taxon>Ranunculales</taxon>
        <taxon>Circaeasteraceae</taxon>
        <taxon>Kingdonia</taxon>
    </lineage>
</organism>
<evidence type="ECO:0000256" key="1">
    <source>
        <dbReference type="ARBA" id="ARBA00022737"/>
    </source>
</evidence>
<evidence type="ECO:0000259" key="4">
    <source>
        <dbReference type="Pfam" id="PF18972"/>
    </source>
</evidence>
<dbReference type="PANTHER" id="PTHR46035:SF1">
    <property type="entry name" value="TETRATRICOPEPTIDE REPEAT PROTEIN 4"/>
    <property type="match status" value="1"/>
</dbReference>
<keyword evidence="1" id="KW-0677">Repeat</keyword>
<dbReference type="OrthoDB" id="420195at2759"/>
<keyword evidence="6" id="KW-1185">Reference proteome</keyword>
<dbReference type="GO" id="GO:0051879">
    <property type="term" value="F:Hsp90 protein binding"/>
    <property type="evidence" value="ECO:0007669"/>
    <property type="project" value="InterPro"/>
</dbReference>
<dbReference type="GO" id="GO:0030544">
    <property type="term" value="F:Hsp70 protein binding"/>
    <property type="evidence" value="ECO:0007669"/>
    <property type="project" value="TreeGrafter"/>
</dbReference>
<evidence type="ECO:0000313" key="6">
    <source>
        <dbReference type="Proteomes" id="UP000541444"/>
    </source>
</evidence>
<protein>
    <recommendedName>
        <fullName evidence="4">Cns1/TTC4 wheel domain-containing protein</fullName>
    </recommendedName>
</protein>
<feature type="domain" description="Cns1/TTC4 wheel" evidence="4">
    <location>
        <begin position="200"/>
        <end position="267"/>
    </location>
</feature>
<evidence type="ECO:0000256" key="3">
    <source>
        <dbReference type="ARBA" id="ARBA00023602"/>
    </source>
</evidence>
<accession>A0A7J7LPH1</accession>
<dbReference type="PANTHER" id="PTHR46035">
    <property type="entry name" value="TETRATRICOPEPTIDE REPEAT PROTEIN 4"/>
    <property type="match status" value="1"/>
</dbReference>
<evidence type="ECO:0000313" key="5">
    <source>
        <dbReference type="EMBL" id="KAF6144394.1"/>
    </source>
</evidence>
<dbReference type="SUPFAM" id="SSF48452">
    <property type="entry name" value="TPR-like"/>
    <property type="match status" value="1"/>
</dbReference>
<proteinExistence type="inferred from homology"/>
<gene>
    <name evidence="5" type="ORF">GIB67_024621</name>
</gene>
<dbReference type="SMART" id="SM00028">
    <property type="entry name" value="TPR"/>
    <property type="match status" value="3"/>
</dbReference>
<dbReference type="InterPro" id="IPR011990">
    <property type="entry name" value="TPR-like_helical_dom_sf"/>
</dbReference>
<dbReference type="GO" id="GO:0006457">
    <property type="term" value="P:protein folding"/>
    <property type="evidence" value="ECO:0007669"/>
    <property type="project" value="TreeGrafter"/>
</dbReference>
<dbReference type="Proteomes" id="UP000541444">
    <property type="component" value="Unassembled WGS sequence"/>
</dbReference>
<reference evidence="5 6" key="1">
    <citation type="journal article" date="2020" name="IScience">
        <title>Genome Sequencing of the Endangered Kingdonia uniflora (Circaeasteraceae, Ranunculales) Reveals Potential Mechanisms of Evolutionary Specialization.</title>
        <authorList>
            <person name="Sun Y."/>
            <person name="Deng T."/>
            <person name="Zhang A."/>
            <person name="Moore M.J."/>
            <person name="Landis J.B."/>
            <person name="Lin N."/>
            <person name="Zhang H."/>
            <person name="Zhang X."/>
            <person name="Huang J."/>
            <person name="Zhang X."/>
            <person name="Sun H."/>
            <person name="Wang H."/>
        </authorList>
    </citation>
    <scope>NUCLEOTIDE SEQUENCE [LARGE SCALE GENOMIC DNA]</scope>
    <source>
        <strain evidence="5">TB1705</strain>
        <tissue evidence="5">Leaf</tissue>
    </source>
</reference>
<name>A0A7J7LPH1_9MAGN</name>
<dbReference type="AlphaFoldDB" id="A0A7J7LPH1"/>
<dbReference type="GO" id="GO:0005829">
    <property type="term" value="C:cytosol"/>
    <property type="evidence" value="ECO:0007669"/>
    <property type="project" value="TreeGrafter"/>
</dbReference>
<comment type="caution">
    <text evidence="5">The sequence shown here is derived from an EMBL/GenBank/DDBJ whole genome shotgun (WGS) entry which is preliminary data.</text>
</comment>
<dbReference type="InterPro" id="IPR019734">
    <property type="entry name" value="TPR_rpt"/>
</dbReference>
<dbReference type="EMBL" id="JACGCM010002131">
    <property type="protein sequence ID" value="KAF6144394.1"/>
    <property type="molecule type" value="Genomic_DNA"/>
</dbReference>
<evidence type="ECO:0000256" key="2">
    <source>
        <dbReference type="ARBA" id="ARBA00022803"/>
    </source>
</evidence>
<dbReference type="CDD" id="cd21377">
    <property type="entry name" value="CTWD_Cns1-like"/>
    <property type="match status" value="1"/>
</dbReference>
<sequence>MALWMESGSEPLTQNERADLDAISAIKESAALDYKEKGNEYVKMGNKYYSDAVDCYTKAINQNALTDSDTSLIFSNRAHVNLLLGNYRRALDDAKGAIKLSTTNIKAYYRAAKAAFSLDLFTEALSFCKTGLQLSPDNEELNKLVKQIDLRNLEKKTHEAQVSQAVAMAKDLASAIENRGLRLGKATYKELTGIRKPVLDKNNILHWPVVLLYPEVMSSDFIEDFCEIDMFSTHLDMMFSESSLALPWDKEHTYTREAVELYYEVGSGAGLSRLEVVRHLVEGTAGSLAESIGSEDIDTRDCPNHDVSPTESSIKWVKVNEKKTLLSIMRQSNYIVPGIPVFYVVSKCSSFYKVFKDGKWSPPLS</sequence>
<dbReference type="GO" id="GO:0005634">
    <property type="term" value="C:nucleus"/>
    <property type="evidence" value="ECO:0007669"/>
    <property type="project" value="TreeGrafter"/>
</dbReference>
<dbReference type="InterPro" id="IPR044059">
    <property type="entry name" value="Csn1/TTC4_wheel"/>
</dbReference>
<keyword evidence="2" id="KW-0802">TPR repeat</keyword>
<dbReference type="Gene3D" id="1.25.40.10">
    <property type="entry name" value="Tetratricopeptide repeat domain"/>
    <property type="match status" value="1"/>
</dbReference>
<dbReference type="Pfam" id="PF18972">
    <property type="entry name" value="Wheel"/>
    <property type="match status" value="1"/>
</dbReference>